<dbReference type="AlphaFoldDB" id="A0A2S0WJP0"/>
<dbReference type="OrthoDB" id="5187715at2"/>
<organism evidence="3 4">
    <name type="scientific">Aeromicrobium chenweiae</name>
    <dbReference type="NCBI Taxonomy" id="2079793"/>
    <lineage>
        <taxon>Bacteria</taxon>
        <taxon>Bacillati</taxon>
        <taxon>Actinomycetota</taxon>
        <taxon>Actinomycetes</taxon>
        <taxon>Propionibacteriales</taxon>
        <taxon>Nocardioidaceae</taxon>
        <taxon>Aeromicrobium</taxon>
    </lineage>
</organism>
<dbReference type="EMBL" id="CP026952">
    <property type="protein sequence ID" value="AWB91450.1"/>
    <property type="molecule type" value="Genomic_DNA"/>
</dbReference>
<evidence type="ECO:0000256" key="2">
    <source>
        <dbReference type="SAM" id="Phobius"/>
    </source>
</evidence>
<dbReference type="Proteomes" id="UP000244384">
    <property type="component" value="Chromosome"/>
</dbReference>
<evidence type="ECO:0000256" key="1">
    <source>
        <dbReference type="SAM" id="MobiDB-lite"/>
    </source>
</evidence>
<protein>
    <submittedName>
        <fullName evidence="3">Uncharacterized protein</fullName>
    </submittedName>
</protein>
<name>A0A2S0WJP0_9ACTN</name>
<dbReference type="InterPro" id="IPR007060">
    <property type="entry name" value="FtsL/DivIC"/>
</dbReference>
<feature type="compositionally biased region" description="Polar residues" evidence="1">
    <location>
        <begin position="31"/>
        <end position="40"/>
    </location>
</feature>
<keyword evidence="2" id="KW-0472">Membrane</keyword>
<accession>A0A2S0WJP0</accession>
<proteinExistence type="predicted"/>
<sequence>MAARSPRGPGRPPRGGAPTGKPSGQRGGRQTPLSRTGSRPVISTVSVPHLTTRAIVLMAVVLLLLASYTSTLHAWWQQRAEIQTTKAQIASTRQDIADLKDQKQRWNDPAYVKQQAKERFGWVSPGEVGYRVLGSDGKVQGADVPTLDAPPQAQQPKWYDKLWGSVKESGKEPRPRPTTTPDPDKVLKDQ</sequence>
<keyword evidence="2" id="KW-0812">Transmembrane</keyword>
<dbReference type="RefSeq" id="WP_108577096.1">
    <property type="nucleotide sequence ID" value="NZ_CP026952.1"/>
</dbReference>
<dbReference type="Pfam" id="PF04977">
    <property type="entry name" value="DivIC"/>
    <property type="match status" value="1"/>
</dbReference>
<feature type="region of interest" description="Disordered" evidence="1">
    <location>
        <begin position="1"/>
        <end position="40"/>
    </location>
</feature>
<keyword evidence="2" id="KW-1133">Transmembrane helix</keyword>
<evidence type="ECO:0000313" key="4">
    <source>
        <dbReference type="Proteomes" id="UP000244384"/>
    </source>
</evidence>
<evidence type="ECO:0000313" key="3">
    <source>
        <dbReference type="EMBL" id="AWB91450.1"/>
    </source>
</evidence>
<accession>A0A5F2EMS5</accession>
<feature type="transmembrane region" description="Helical" evidence="2">
    <location>
        <begin position="54"/>
        <end position="76"/>
    </location>
</feature>
<keyword evidence="4" id="KW-1185">Reference proteome</keyword>
<reference evidence="4" key="1">
    <citation type="submission" date="2018-01" db="EMBL/GenBank/DDBJ databases">
        <authorList>
            <person name="Li J."/>
        </authorList>
    </citation>
    <scope>NUCLEOTIDE SEQUENCE [LARGE SCALE GENOMIC DNA]</scope>
    <source>
        <strain evidence="4">592</strain>
    </source>
</reference>
<dbReference type="KEGG" id="aez:C3E78_04000"/>
<feature type="region of interest" description="Disordered" evidence="1">
    <location>
        <begin position="141"/>
        <end position="190"/>
    </location>
</feature>
<gene>
    <name evidence="3" type="ORF">C3E78_04000</name>
</gene>